<reference evidence="1" key="1">
    <citation type="submission" date="2018-02" db="EMBL/GenBank/DDBJ databases">
        <title>Rhizophora mucronata_Transcriptome.</title>
        <authorList>
            <person name="Meera S.P."/>
            <person name="Sreeshan A."/>
            <person name="Augustine A."/>
        </authorList>
    </citation>
    <scope>NUCLEOTIDE SEQUENCE</scope>
    <source>
        <tissue evidence="1">Leaf</tissue>
    </source>
</reference>
<dbReference type="AlphaFoldDB" id="A0A2P2LN58"/>
<name>A0A2P2LN58_RHIMU</name>
<evidence type="ECO:0000313" key="1">
    <source>
        <dbReference type="EMBL" id="MBX19421.1"/>
    </source>
</evidence>
<organism evidence="1">
    <name type="scientific">Rhizophora mucronata</name>
    <name type="common">Asiatic mangrove</name>
    <dbReference type="NCBI Taxonomy" id="61149"/>
    <lineage>
        <taxon>Eukaryota</taxon>
        <taxon>Viridiplantae</taxon>
        <taxon>Streptophyta</taxon>
        <taxon>Embryophyta</taxon>
        <taxon>Tracheophyta</taxon>
        <taxon>Spermatophyta</taxon>
        <taxon>Magnoliopsida</taxon>
        <taxon>eudicotyledons</taxon>
        <taxon>Gunneridae</taxon>
        <taxon>Pentapetalae</taxon>
        <taxon>rosids</taxon>
        <taxon>fabids</taxon>
        <taxon>Malpighiales</taxon>
        <taxon>Rhizophoraceae</taxon>
        <taxon>Rhizophora</taxon>
    </lineage>
</organism>
<dbReference type="EMBL" id="GGEC01038937">
    <property type="protein sequence ID" value="MBX19421.1"/>
    <property type="molecule type" value="Transcribed_RNA"/>
</dbReference>
<accession>A0A2P2LN58</accession>
<protein>
    <submittedName>
        <fullName evidence="1">Putative ADP-ribosylation factor GTPase-activating protein AGD11</fullName>
    </submittedName>
</protein>
<proteinExistence type="predicted"/>
<sequence length="132" mass="14837">MSIHSNWSSTSPHSTVLSLSHMFWTSLPYSQIMWLSRTKQFCLLGLILVIMVPGGRSDSRVFRATMNGAILNSAFPILSSRLNVSLSYTSSLTGRFGSPIAKVKLSFHSGLRFCFTTRVFSFCNRPRHMDIN</sequence>